<dbReference type="STRING" id="283909.R7TSL3"/>
<sequence>MASRVDAIKRHLAQPNPTSAGVATSEFRYTTDNSGCLTREEREHYEREGFVVKKGLIPQSDLDRYAERFQKICAGEIDSSGMTLMRDVAISKSEFQPGEKAITKLQNFQDDEVLFEYIRHPEIVNVVSSFLGENIMGMHTMLINKPPDPGTRTSRHPMHQDLHYFSFRPADRIVCSWTAMQHIDRTNGCLVVIPGSHRNPGELVEHGYPKWENGVNKMYYGIQDYQPKEGDRVHLVMEPGDTVFFHPLLIHGSGTNRSQGFRKSISCHYASSECEYIDVTGTSQEMLQNEIHEVAKRKLFGKDAVLDQEMMDMIKKEITLSGHWSAKARCVHGKKINI</sequence>
<dbReference type="EC" id="1.14.11.18" evidence="10"/>
<evidence type="ECO:0000313" key="13">
    <source>
        <dbReference type="EMBL" id="ELT96868.1"/>
    </source>
</evidence>
<dbReference type="EnsemblMetazoa" id="CapteT157737">
    <property type="protein sequence ID" value="CapteP157737"/>
    <property type="gene ID" value="CapteG157737"/>
</dbReference>
<dbReference type="AlphaFoldDB" id="R7TSL3"/>
<dbReference type="GO" id="GO:0046872">
    <property type="term" value="F:metal ion binding"/>
    <property type="evidence" value="ECO:0007669"/>
    <property type="project" value="UniProtKB-KW"/>
</dbReference>
<dbReference type="PANTHER" id="PTHR21308">
    <property type="entry name" value="PHYTANOYL-COA ALPHA-HYDROXYLASE"/>
    <property type="match status" value="1"/>
</dbReference>
<evidence type="ECO:0000256" key="2">
    <source>
        <dbReference type="ARBA" id="ARBA00001962"/>
    </source>
</evidence>
<evidence type="ECO:0000256" key="3">
    <source>
        <dbReference type="ARBA" id="ARBA00004872"/>
    </source>
</evidence>
<organism evidence="13">
    <name type="scientific">Capitella teleta</name>
    <name type="common">Polychaete worm</name>
    <dbReference type="NCBI Taxonomy" id="283909"/>
    <lineage>
        <taxon>Eukaryota</taxon>
        <taxon>Metazoa</taxon>
        <taxon>Spiralia</taxon>
        <taxon>Lophotrochozoa</taxon>
        <taxon>Annelida</taxon>
        <taxon>Polychaeta</taxon>
        <taxon>Sedentaria</taxon>
        <taxon>Scolecida</taxon>
        <taxon>Capitellidae</taxon>
        <taxon>Capitella</taxon>
    </lineage>
</organism>
<evidence type="ECO:0000256" key="1">
    <source>
        <dbReference type="ARBA" id="ARBA00001961"/>
    </source>
</evidence>
<evidence type="ECO:0000256" key="7">
    <source>
        <dbReference type="ARBA" id="ARBA00022964"/>
    </source>
</evidence>
<dbReference type="GO" id="GO:0001561">
    <property type="term" value="P:fatty acid alpha-oxidation"/>
    <property type="evidence" value="ECO:0007669"/>
    <property type="project" value="InterPro"/>
</dbReference>
<dbReference type="GO" id="GO:0048244">
    <property type="term" value="F:phytanoyl-CoA dioxygenase activity"/>
    <property type="evidence" value="ECO:0007669"/>
    <property type="project" value="UniProtKB-EC"/>
</dbReference>
<keyword evidence="8" id="KW-0560">Oxidoreductase</keyword>
<dbReference type="SUPFAM" id="SSF51197">
    <property type="entry name" value="Clavaminate synthase-like"/>
    <property type="match status" value="1"/>
</dbReference>
<accession>R7TSL3</accession>
<dbReference type="Pfam" id="PF05721">
    <property type="entry name" value="PhyH"/>
    <property type="match status" value="1"/>
</dbReference>
<dbReference type="InterPro" id="IPR047128">
    <property type="entry name" value="PhyH"/>
</dbReference>
<evidence type="ECO:0000256" key="11">
    <source>
        <dbReference type="ARBA" id="ARBA00034921"/>
    </source>
</evidence>
<dbReference type="OrthoDB" id="2328924at2759"/>
<dbReference type="Proteomes" id="UP000014760">
    <property type="component" value="Unassembled WGS sequence"/>
</dbReference>
<dbReference type="FunFam" id="2.60.120.620:FF:000012">
    <property type="entry name" value="Phytanoyl-CoA dioxygenase, peroxisomal"/>
    <property type="match status" value="1"/>
</dbReference>
<evidence type="ECO:0000256" key="4">
    <source>
        <dbReference type="ARBA" id="ARBA00005830"/>
    </source>
</evidence>
<gene>
    <name evidence="13" type="ORF">CAPTEDRAFT_157737</name>
</gene>
<proteinExistence type="inferred from homology"/>
<dbReference type="OMA" id="CCAWTAM"/>
<dbReference type="PANTHER" id="PTHR21308:SF1">
    <property type="entry name" value="PHYTANOYL-COA DIOXYGENASE, PEROXISOMAL"/>
    <property type="match status" value="1"/>
</dbReference>
<keyword evidence="7" id="KW-0223">Dioxygenase</keyword>
<comment type="cofactor">
    <cofactor evidence="2">
        <name>Fe cation</name>
        <dbReference type="ChEBI" id="CHEBI:24875"/>
    </cofactor>
</comment>
<dbReference type="InterPro" id="IPR008775">
    <property type="entry name" value="Phytyl_CoA_dOase-like"/>
</dbReference>
<dbReference type="EMBL" id="AMQN01000254">
    <property type="status" value="NOT_ANNOTATED_CDS"/>
    <property type="molecule type" value="Genomic_DNA"/>
</dbReference>
<keyword evidence="5" id="KW-0479">Metal-binding</keyword>
<reference evidence="14" key="3">
    <citation type="submission" date="2015-06" db="UniProtKB">
        <authorList>
            <consortium name="EnsemblMetazoa"/>
        </authorList>
    </citation>
    <scope>IDENTIFICATION</scope>
</reference>
<dbReference type="Gene3D" id="2.60.120.620">
    <property type="entry name" value="q2cbj1_9rhob like domain"/>
    <property type="match status" value="1"/>
</dbReference>
<keyword evidence="15" id="KW-1185">Reference proteome</keyword>
<protein>
    <recommendedName>
        <fullName evidence="10">phytanoyl-CoA dioxygenase</fullName>
        <ecNumber evidence="10">1.14.11.18</ecNumber>
    </recommendedName>
    <alternativeName>
        <fullName evidence="11">Phytanic acid oxidase</fullName>
    </alternativeName>
    <alternativeName>
        <fullName evidence="12">Phytanoyl-CoA alpha-hydroxylase</fullName>
    </alternativeName>
</protein>
<dbReference type="HOGENOM" id="CLU_060877_0_0_1"/>
<comment type="similarity">
    <text evidence="4">Belongs to the PhyH family.</text>
</comment>
<keyword evidence="9" id="KW-0408">Iron</keyword>
<comment type="cofactor">
    <cofactor evidence="1">
        <name>L-ascorbate</name>
        <dbReference type="ChEBI" id="CHEBI:38290"/>
    </cofactor>
</comment>
<evidence type="ECO:0000256" key="9">
    <source>
        <dbReference type="ARBA" id="ARBA00023004"/>
    </source>
</evidence>
<keyword evidence="6" id="KW-0847">Vitamin C</keyword>
<evidence type="ECO:0000256" key="6">
    <source>
        <dbReference type="ARBA" id="ARBA00022896"/>
    </source>
</evidence>
<evidence type="ECO:0000256" key="5">
    <source>
        <dbReference type="ARBA" id="ARBA00022723"/>
    </source>
</evidence>
<evidence type="ECO:0000313" key="15">
    <source>
        <dbReference type="Proteomes" id="UP000014760"/>
    </source>
</evidence>
<dbReference type="GO" id="GO:0005777">
    <property type="term" value="C:peroxisome"/>
    <property type="evidence" value="ECO:0007669"/>
    <property type="project" value="UniProtKB-ARBA"/>
</dbReference>
<reference evidence="15" key="1">
    <citation type="submission" date="2012-12" db="EMBL/GenBank/DDBJ databases">
        <authorList>
            <person name="Hellsten U."/>
            <person name="Grimwood J."/>
            <person name="Chapman J.A."/>
            <person name="Shapiro H."/>
            <person name="Aerts A."/>
            <person name="Otillar R.P."/>
            <person name="Terry A.Y."/>
            <person name="Boore J.L."/>
            <person name="Simakov O."/>
            <person name="Marletaz F."/>
            <person name="Cho S.-J."/>
            <person name="Edsinger-Gonzales E."/>
            <person name="Havlak P."/>
            <person name="Kuo D.-H."/>
            <person name="Larsson T."/>
            <person name="Lv J."/>
            <person name="Arendt D."/>
            <person name="Savage R."/>
            <person name="Osoegawa K."/>
            <person name="de Jong P."/>
            <person name="Lindberg D.R."/>
            <person name="Seaver E.C."/>
            <person name="Weisblat D.A."/>
            <person name="Putnam N.H."/>
            <person name="Grigoriev I.V."/>
            <person name="Rokhsar D.S."/>
        </authorList>
    </citation>
    <scope>NUCLEOTIDE SEQUENCE</scope>
    <source>
        <strain evidence="15">I ESC-2004</strain>
    </source>
</reference>
<name>R7TSL3_CAPTE</name>
<evidence type="ECO:0000256" key="12">
    <source>
        <dbReference type="ARBA" id="ARBA00034924"/>
    </source>
</evidence>
<evidence type="ECO:0000313" key="14">
    <source>
        <dbReference type="EnsemblMetazoa" id="CapteP157737"/>
    </source>
</evidence>
<comment type="pathway">
    <text evidence="3">Lipid metabolism; fatty acid metabolism.</text>
</comment>
<dbReference type="GO" id="GO:0031418">
    <property type="term" value="F:L-ascorbic acid binding"/>
    <property type="evidence" value="ECO:0007669"/>
    <property type="project" value="UniProtKB-KW"/>
</dbReference>
<evidence type="ECO:0000256" key="8">
    <source>
        <dbReference type="ARBA" id="ARBA00023002"/>
    </source>
</evidence>
<evidence type="ECO:0000256" key="10">
    <source>
        <dbReference type="ARBA" id="ARBA00034809"/>
    </source>
</evidence>
<dbReference type="EMBL" id="KB308724">
    <property type="protein sequence ID" value="ELT96868.1"/>
    <property type="molecule type" value="Genomic_DNA"/>
</dbReference>
<reference evidence="13 15" key="2">
    <citation type="journal article" date="2013" name="Nature">
        <title>Insights into bilaterian evolution from three spiralian genomes.</title>
        <authorList>
            <person name="Simakov O."/>
            <person name="Marletaz F."/>
            <person name="Cho S.J."/>
            <person name="Edsinger-Gonzales E."/>
            <person name="Havlak P."/>
            <person name="Hellsten U."/>
            <person name="Kuo D.H."/>
            <person name="Larsson T."/>
            <person name="Lv J."/>
            <person name="Arendt D."/>
            <person name="Savage R."/>
            <person name="Osoegawa K."/>
            <person name="de Jong P."/>
            <person name="Grimwood J."/>
            <person name="Chapman J.A."/>
            <person name="Shapiro H."/>
            <person name="Aerts A."/>
            <person name="Otillar R.P."/>
            <person name="Terry A.Y."/>
            <person name="Boore J.L."/>
            <person name="Grigoriev I.V."/>
            <person name="Lindberg D.R."/>
            <person name="Seaver E.C."/>
            <person name="Weisblat D.A."/>
            <person name="Putnam N.H."/>
            <person name="Rokhsar D.S."/>
        </authorList>
    </citation>
    <scope>NUCLEOTIDE SEQUENCE</scope>
    <source>
        <strain evidence="13 15">I ESC-2004</strain>
    </source>
</reference>